<evidence type="ECO:0000313" key="3">
    <source>
        <dbReference type="EMBL" id="WLS17425.1"/>
    </source>
</evidence>
<reference evidence="2" key="3">
    <citation type="submission" date="2018-06" db="EMBL/GenBank/DDBJ databases">
        <authorList>
            <person name="Martins R.C."/>
            <person name="Perdigao-Neto L.V."/>
            <person name="Costa S.F."/>
            <person name="Levin A.S.S."/>
        </authorList>
    </citation>
    <scope>NUCLEOTIDE SEQUENCE</scope>
    <source>
        <strain evidence="2">1283</strain>
    </source>
</reference>
<proteinExistence type="predicted"/>
<sequence length="98" mass="11151">MKEIKLMADYHCYPLWGTTPDDFGDISPDELPISLGLKNSLEAWAKRYDAILNTDDPALSGFKSVEEEKLFIDDGYKLAELLQEELGSAYKVIYHADY</sequence>
<dbReference type="EMBL" id="QJQB01000636">
    <property type="protein sequence ID" value="PYA54297.1"/>
    <property type="molecule type" value="Genomic_DNA"/>
</dbReference>
<evidence type="ECO:0000313" key="2">
    <source>
        <dbReference type="EMBL" id="PYA54297.1"/>
    </source>
</evidence>
<gene>
    <name evidence="1" type="ORF">DKC05_27250</name>
    <name evidence="2" type="ORF">DMW51_28450</name>
    <name evidence="3" type="ORF">RAA91_14735</name>
</gene>
<keyword evidence="5" id="KW-1185">Reference proteome</keyword>
<evidence type="ECO:0000313" key="4">
    <source>
        <dbReference type="Proteomes" id="UP000245399"/>
    </source>
</evidence>
<evidence type="ECO:0000313" key="1">
    <source>
        <dbReference type="EMBL" id="AWL71081.1"/>
    </source>
</evidence>
<dbReference type="Proteomes" id="UP000245399">
    <property type="component" value="Chromosome"/>
</dbReference>
<dbReference type="EMBL" id="CP132301">
    <property type="protein sequence ID" value="WLS17425.1"/>
    <property type="molecule type" value="Genomic_DNA"/>
</dbReference>
<name>A0AB33FY61_SERMA</name>
<dbReference type="AlphaFoldDB" id="A0AB33FY61"/>
<reference evidence="2" key="2">
    <citation type="submission" date="2018-06" db="EMBL/GenBank/DDBJ databases">
        <title>Serratia marcescens genome sequencing and assembly.</title>
        <authorList>
            <person name="Martins R.C.R."/>
            <person name="Perdigao-Neto L.V."/>
            <person name="Costa S.F."/>
            <person name="Levin A.S.S."/>
        </authorList>
    </citation>
    <scope>NUCLEOTIDE SEQUENCE</scope>
    <source>
        <strain evidence="2">1283</strain>
    </source>
</reference>
<dbReference type="RefSeq" id="WP_057524199.1">
    <property type="nucleotide sequence ID" value="NZ_CABMHU010000176.1"/>
</dbReference>
<reference evidence="1 4" key="1">
    <citation type="submission" date="2018-05" db="EMBL/GenBank/DDBJ databases">
        <title>Klebsiella quasipneumonaiae provides a window into carbapenemase gene transfer, plasmid rearrangements and nosocomial acquisition from the hospital environment.</title>
        <authorList>
            <person name="Mathers A.J."/>
            <person name="Vegesana K."/>
            <person name="Stoesser N."/>
            <person name="Crook D."/>
            <person name="Vaughan A."/>
            <person name="Barry K."/>
            <person name="Parikh H."/>
            <person name="Sebra R."/>
            <person name="Kotay S."/>
            <person name="Walker A.S."/>
            <person name="Sheppard A.E."/>
        </authorList>
    </citation>
    <scope>NUCLEOTIDE SEQUENCE [LARGE SCALE GENOMIC DNA]</scope>
    <source>
        <strain evidence="1 4">CAV1761</strain>
    </source>
</reference>
<evidence type="ECO:0000313" key="5">
    <source>
        <dbReference type="Proteomes" id="UP000247823"/>
    </source>
</evidence>
<reference evidence="3" key="4">
    <citation type="submission" date="2023-08" db="EMBL/GenBank/DDBJ databases">
        <title>Pathogen: clinical or host-associated sample.</title>
        <authorList>
            <person name="Hergert J."/>
            <person name="Casey R."/>
            <person name="Wagner J."/>
            <person name="Young E.L."/>
            <person name="Oakeson K.F."/>
        </authorList>
    </citation>
    <scope>NUCLEOTIDE SEQUENCE</scope>
    <source>
        <strain evidence="3">F61211109</strain>
    </source>
</reference>
<protein>
    <submittedName>
        <fullName evidence="1">Uncharacterized protein</fullName>
    </submittedName>
</protein>
<organism evidence="1 4">
    <name type="scientific">Serratia marcescens</name>
    <dbReference type="NCBI Taxonomy" id="615"/>
    <lineage>
        <taxon>Bacteria</taxon>
        <taxon>Pseudomonadati</taxon>
        <taxon>Pseudomonadota</taxon>
        <taxon>Gammaproteobacteria</taxon>
        <taxon>Enterobacterales</taxon>
        <taxon>Yersiniaceae</taxon>
        <taxon>Serratia</taxon>
    </lineage>
</organism>
<dbReference type="Proteomes" id="UP000247823">
    <property type="component" value="Unassembled WGS sequence"/>
</dbReference>
<dbReference type="EMBL" id="CP029449">
    <property type="protein sequence ID" value="AWL71081.1"/>
    <property type="molecule type" value="Genomic_DNA"/>
</dbReference>
<accession>A0AB33FY61</accession>